<dbReference type="InterPro" id="IPR000700">
    <property type="entry name" value="PAS-assoc_C"/>
</dbReference>
<reference evidence="6 7" key="1">
    <citation type="submission" date="2013-05" db="EMBL/GenBank/DDBJ databases">
        <title>Genome assembly of Chondromyces apiculatus DSM 436.</title>
        <authorList>
            <person name="Sharma G."/>
            <person name="Khatri I."/>
            <person name="Kaur C."/>
            <person name="Mayilraj S."/>
            <person name="Subramanian S."/>
        </authorList>
    </citation>
    <scope>NUCLEOTIDE SEQUENCE [LARGE SCALE GENOMIC DNA]</scope>
    <source>
        <strain evidence="6 7">DSM 436</strain>
    </source>
</reference>
<organism evidence="6 7">
    <name type="scientific">Chondromyces apiculatus DSM 436</name>
    <dbReference type="NCBI Taxonomy" id="1192034"/>
    <lineage>
        <taxon>Bacteria</taxon>
        <taxon>Pseudomonadati</taxon>
        <taxon>Myxococcota</taxon>
        <taxon>Polyangia</taxon>
        <taxon>Polyangiales</taxon>
        <taxon>Polyangiaceae</taxon>
        <taxon>Chondromyces</taxon>
    </lineage>
</organism>
<dbReference type="Proteomes" id="UP000019678">
    <property type="component" value="Unassembled WGS sequence"/>
</dbReference>
<proteinExistence type="predicted"/>
<dbReference type="InterPro" id="IPR013656">
    <property type="entry name" value="PAS_4"/>
</dbReference>
<dbReference type="PANTHER" id="PTHR33745:SF3">
    <property type="entry name" value="RSBT CO-ANTAGONIST PROTEIN RSBRC"/>
    <property type="match status" value="1"/>
</dbReference>
<name>A0A017TER1_9BACT</name>
<dbReference type="InterPro" id="IPR036513">
    <property type="entry name" value="STAS_dom_sf"/>
</dbReference>
<dbReference type="SUPFAM" id="SSF52091">
    <property type="entry name" value="SpoIIaa-like"/>
    <property type="match status" value="1"/>
</dbReference>
<comment type="caution">
    <text evidence="6">The sequence shown here is derived from an EMBL/GenBank/DDBJ whole genome shotgun (WGS) entry which is preliminary data.</text>
</comment>
<accession>A0A017TER1</accession>
<dbReference type="EMBL" id="ASRX01000006">
    <property type="protein sequence ID" value="EYF07788.1"/>
    <property type="molecule type" value="Genomic_DNA"/>
</dbReference>
<dbReference type="InterPro" id="IPR051932">
    <property type="entry name" value="Bact_StressResp_Reg"/>
</dbReference>
<evidence type="ECO:0000256" key="2">
    <source>
        <dbReference type="SAM" id="Coils"/>
    </source>
</evidence>
<dbReference type="SMART" id="SM00091">
    <property type="entry name" value="PAS"/>
    <property type="match status" value="2"/>
</dbReference>
<dbReference type="STRING" id="1192034.CAP_6810"/>
<dbReference type="AlphaFoldDB" id="A0A017TER1"/>
<dbReference type="Pfam" id="PF08448">
    <property type="entry name" value="PAS_4"/>
    <property type="match status" value="1"/>
</dbReference>
<evidence type="ECO:0000259" key="3">
    <source>
        <dbReference type="PROSITE" id="PS50112"/>
    </source>
</evidence>
<dbReference type="CDD" id="cd07041">
    <property type="entry name" value="STAS_RsbR_RsbS_like"/>
    <property type="match status" value="1"/>
</dbReference>
<dbReference type="PANTHER" id="PTHR33745">
    <property type="entry name" value="RSBT ANTAGONIST PROTEIN RSBS-RELATED"/>
    <property type="match status" value="1"/>
</dbReference>
<dbReference type="CDD" id="cd00130">
    <property type="entry name" value="PAS"/>
    <property type="match status" value="1"/>
</dbReference>
<dbReference type="InterPro" id="IPR035965">
    <property type="entry name" value="PAS-like_dom_sf"/>
</dbReference>
<feature type="domain" description="PAS" evidence="3">
    <location>
        <begin position="160"/>
        <end position="206"/>
    </location>
</feature>
<dbReference type="PROSITE" id="PS50112">
    <property type="entry name" value="PAS"/>
    <property type="match status" value="2"/>
</dbReference>
<evidence type="ECO:0000313" key="6">
    <source>
        <dbReference type="EMBL" id="EYF07788.1"/>
    </source>
</evidence>
<evidence type="ECO:0000256" key="1">
    <source>
        <dbReference type="ARBA" id="ARBA00022553"/>
    </source>
</evidence>
<dbReference type="RefSeq" id="WP_044236516.1">
    <property type="nucleotide sequence ID" value="NZ_ASRX01000006.1"/>
</dbReference>
<feature type="domain" description="PAS" evidence="3">
    <location>
        <begin position="25"/>
        <end position="68"/>
    </location>
</feature>
<dbReference type="eggNOG" id="COG1366">
    <property type="taxonomic scope" value="Bacteria"/>
</dbReference>
<gene>
    <name evidence="6" type="ORF">CAP_6810</name>
</gene>
<protein>
    <submittedName>
        <fullName evidence="6">RsbR, positive regulator of sigma-B</fullName>
    </submittedName>
</protein>
<dbReference type="NCBIfam" id="TIGR00229">
    <property type="entry name" value="sensory_box"/>
    <property type="match status" value="2"/>
</dbReference>
<dbReference type="Pfam" id="PF13188">
    <property type="entry name" value="PAS_8"/>
    <property type="match status" value="1"/>
</dbReference>
<dbReference type="Gene3D" id="3.30.450.20">
    <property type="entry name" value="PAS domain"/>
    <property type="match status" value="2"/>
</dbReference>
<dbReference type="PROSITE" id="PS50113">
    <property type="entry name" value="PAC"/>
    <property type="match status" value="1"/>
</dbReference>
<feature type="domain" description="STAS" evidence="5">
    <location>
        <begin position="300"/>
        <end position="411"/>
    </location>
</feature>
<dbReference type="SUPFAM" id="SSF55785">
    <property type="entry name" value="PYP-like sensor domain (PAS domain)"/>
    <property type="match status" value="2"/>
</dbReference>
<keyword evidence="2" id="KW-0175">Coiled coil</keyword>
<dbReference type="PROSITE" id="PS50801">
    <property type="entry name" value="STAS"/>
    <property type="match status" value="1"/>
</dbReference>
<dbReference type="Pfam" id="PF01740">
    <property type="entry name" value="STAS"/>
    <property type="match status" value="1"/>
</dbReference>
<dbReference type="Gene3D" id="3.30.750.24">
    <property type="entry name" value="STAS domain"/>
    <property type="match status" value="1"/>
</dbReference>
<dbReference type="eggNOG" id="COG3829">
    <property type="taxonomic scope" value="Bacteria"/>
</dbReference>
<feature type="coiled-coil region" evidence="2">
    <location>
        <begin position="5"/>
        <end position="32"/>
    </location>
</feature>
<feature type="domain" description="PAC" evidence="4">
    <location>
        <begin position="231"/>
        <end position="283"/>
    </location>
</feature>
<keyword evidence="7" id="KW-1185">Reference proteome</keyword>
<evidence type="ECO:0000313" key="7">
    <source>
        <dbReference type="Proteomes" id="UP000019678"/>
    </source>
</evidence>
<evidence type="ECO:0000259" key="4">
    <source>
        <dbReference type="PROSITE" id="PS50113"/>
    </source>
</evidence>
<evidence type="ECO:0000259" key="5">
    <source>
        <dbReference type="PROSITE" id="PS50801"/>
    </source>
</evidence>
<dbReference type="OrthoDB" id="6231at2"/>
<dbReference type="InterPro" id="IPR002645">
    <property type="entry name" value="STAS_dom"/>
</dbReference>
<keyword evidence="1" id="KW-0597">Phosphoprotein</keyword>
<dbReference type="InterPro" id="IPR000014">
    <property type="entry name" value="PAS"/>
</dbReference>
<sequence length="421" mass="45858">MEAELQTLRDENQRLHEQVAKLEREAALYREVFEGLPVPVTLTRGDGVLVDINRRNRELLGVPSREAVVGHYNSYEDPAAVSQGYAAGNRAAVEARFGELVVMEPSFYATGEASFEGQDDRTVWTQTMIQGVEASGVRYAVGVNLDITARVRAERATEESRAFLGGIIDNAPVLIYAKDLEGRYLLMNRECERTLGLPQGAMLGKTDRDFYPDQADFYAARDREALFAPAPLVNEDLVPVGGQIRHFVTTKFPLHDEAGKPYALCSISLDITGRREAEAETKRLQEEMFRVQEATLRALSTPLLPIAEGVVVMPLIGMLDEKRVQQAMDVLLSGIAAHHASQVILDVTGVPQVNAQVANALVQAAQAVRLLGAQVAVTGIQPAIARILIELGVDLGALQTRGTLQSGIAHALAARAKKSRS</sequence>